<reference evidence="2 3" key="1">
    <citation type="journal article" date="2016" name="Sci. Rep.">
        <title>Metabolic traits of an uncultured archaeal lineage -MSBL1- from brine pools of the Red Sea.</title>
        <authorList>
            <person name="Mwirichia R."/>
            <person name="Alam I."/>
            <person name="Rashid M."/>
            <person name="Vinu M."/>
            <person name="Ba-Alawi W."/>
            <person name="Anthony Kamau A."/>
            <person name="Kamanda Ngugi D."/>
            <person name="Goker M."/>
            <person name="Klenk H.P."/>
            <person name="Bajic V."/>
            <person name="Stingl U."/>
        </authorList>
    </citation>
    <scope>NUCLEOTIDE SEQUENCE [LARGE SCALE GENOMIC DNA]</scope>
    <source>
        <strain evidence="2">SCGC-AAA259I09</strain>
    </source>
</reference>
<comment type="caution">
    <text evidence="2">The sequence shown here is derived from an EMBL/GenBank/DDBJ whole genome shotgun (WGS) entry which is preliminary data.</text>
</comment>
<gene>
    <name evidence="2" type="ORF">AKJ37_05325</name>
</gene>
<organism evidence="2 3">
    <name type="scientific">candidate division MSBL1 archaeon SCGC-AAA259I09</name>
    <dbReference type="NCBI Taxonomy" id="1698267"/>
    <lineage>
        <taxon>Archaea</taxon>
        <taxon>Methanobacteriati</taxon>
        <taxon>Methanobacteriota</taxon>
        <taxon>candidate division MSBL1</taxon>
    </lineage>
</organism>
<accession>A0A133UQ75</accession>
<dbReference type="InterPro" id="IPR029060">
    <property type="entry name" value="PIN-like_dom_sf"/>
</dbReference>
<name>A0A133UQ75_9EURY</name>
<dbReference type="EMBL" id="LHXR01000084">
    <property type="protein sequence ID" value="KXA96404.1"/>
    <property type="molecule type" value="Genomic_DNA"/>
</dbReference>
<protein>
    <recommendedName>
        <fullName evidence="1">PIN domain-containing protein</fullName>
    </recommendedName>
</protein>
<feature type="domain" description="PIN" evidence="1">
    <location>
        <begin position="2"/>
        <end position="125"/>
    </location>
</feature>
<dbReference type="InterPro" id="IPR002716">
    <property type="entry name" value="PIN_dom"/>
</dbReference>
<sequence>MDSNLLTYVFDKSEPEKREKCRNLIEDCWKGRKKYAVSVQNLSEFYVTVTEKVEHPIPRDVAEKFVILIIEYDGWKVMNLDDRTVLKAIEIEKEHETPYWDSQIAAVMEENGIEKILTENEEDFEGIPWIEVENPLKG</sequence>
<evidence type="ECO:0000313" key="2">
    <source>
        <dbReference type="EMBL" id="KXA96404.1"/>
    </source>
</evidence>
<dbReference type="Gene3D" id="3.40.50.1010">
    <property type="entry name" value="5'-nuclease"/>
    <property type="match status" value="1"/>
</dbReference>
<dbReference type="Proteomes" id="UP000070463">
    <property type="component" value="Unassembled WGS sequence"/>
</dbReference>
<dbReference type="AlphaFoldDB" id="A0A133UQ75"/>
<dbReference type="Pfam" id="PF01850">
    <property type="entry name" value="PIN"/>
    <property type="match status" value="1"/>
</dbReference>
<keyword evidence="3" id="KW-1185">Reference proteome</keyword>
<evidence type="ECO:0000259" key="1">
    <source>
        <dbReference type="Pfam" id="PF01850"/>
    </source>
</evidence>
<dbReference type="SUPFAM" id="SSF88723">
    <property type="entry name" value="PIN domain-like"/>
    <property type="match status" value="1"/>
</dbReference>
<evidence type="ECO:0000313" key="3">
    <source>
        <dbReference type="Proteomes" id="UP000070463"/>
    </source>
</evidence>
<proteinExistence type="predicted"/>